<name>A0ACA9N9E1_9GLOM</name>
<keyword evidence="2" id="KW-1185">Reference proteome</keyword>
<dbReference type="EMBL" id="CAJVPU010014799">
    <property type="protein sequence ID" value="CAG8642292.1"/>
    <property type="molecule type" value="Genomic_DNA"/>
</dbReference>
<reference evidence="1" key="1">
    <citation type="submission" date="2021-06" db="EMBL/GenBank/DDBJ databases">
        <authorList>
            <person name="Kallberg Y."/>
            <person name="Tangrot J."/>
            <person name="Rosling A."/>
        </authorList>
    </citation>
    <scope>NUCLEOTIDE SEQUENCE</scope>
    <source>
        <strain evidence="1">IL203A</strain>
    </source>
</reference>
<dbReference type="Proteomes" id="UP000789702">
    <property type="component" value="Unassembled WGS sequence"/>
</dbReference>
<proteinExistence type="predicted"/>
<gene>
    <name evidence="1" type="ORF">DHETER_LOCUS8898</name>
</gene>
<evidence type="ECO:0000313" key="1">
    <source>
        <dbReference type="EMBL" id="CAG8642292.1"/>
    </source>
</evidence>
<protein>
    <submittedName>
        <fullName evidence="1">13964_t:CDS:1</fullName>
    </submittedName>
</protein>
<accession>A0ACA9N9E1</accession>
<comment type="caution">
    <text evidence="1">The sequence shown here is derived from an EMBL/GenBank/DDBJ whole genome shotgun (WGS) entry which is preliminary data.</text>
</comment>
<feature type="non-terminal residue" evidence="1">
    <location>
        <position position="68"/>
    </location>
</feature>
<evidence type="ECO:0000313" key="2">
    <source>
        <dbReference type="Proteomes" id="UP000789702"/>
    </source>
</evidence>
<organism evidence="1 2">
    <name type="scientific">Dentiscutata heterogama</name>
    <dbReference type="NCBI Taxonomy" id="1316150"/>
    <lineage>
        <taxon>Eukaryota</taxon>
        <taxon>Fungi</taxon>
        <taxon>Fungi incertae sedis</taxon>
        <taxon>Mucoromycota</taxon>
        <taxon>Glomeromycotina</taxon>
        <taxon>Glomeromycetes</taxon>
        <taxon>Diversisporales</taxon>
        <taxon>Gigasporaceae</taxon>
        <taxon>Dentiscutata</taxon>
    </lineage>
</organism>
<sequence>MKEIDDAQDKDQFVIELSLKYSQYPFKPHLYADYSRLLIKITMLEFYYKLIEGQAKERKIPVLICNKQ</sequence>